<dbReference type="SUPFAM" id="SSF46689">
    <property type="entry name" value="Homeodomain-like"/>
    <property type="match status" value="1"/>
</dbReference>
<dbReference type="EMBL" id="JPRJ01000001">
    <property type="protein sequence ID" value="KFF30241.1"/>
    <property type="molecule type" value="Genomic_DNA"/>
</dbReference>
<proteinExistence type="predicted"/>
<gene>
    <name evidence="1" type="ORF">IQ37_00185</name>
</gene>
<evidence type="ECO:0000313" key="1">
    <source>
        <dbReference type="EMBL" id="KFF30241.1"/>
    </source>
</evidence>
<dbReference type="OrthoDB" id="799937at2"/>
<dbReference type="Proteomes" id="UP000028709">
    <property type="component" value="Unassembled WGS sequence"/>
</dbReference>
<reference evidence="1 2" key="1">
    <citation type="submission" date="2014-07" db="EMBL/GenBank/DDBJ databases">
        <title>Genome of Chryseobacterium piperi CTM.</title>
        <authorList>
            <person name="Pipes S.E."/>
            <person name="Stropko S.J."/>
            <person name="Newman J.D."/>
        </authorList>
    </citation>
    <scope>NUCLEOTIDE SEQUENCE [LARGE SCALE GENOMIC DNA]</scope>
    <source>
        <strain evidence="1 2">CTM</strain>
    </source>
</reference>
<dbReference type="RefSeq" id="WP_034680367.1">
    <property type="nucleotide sequence ID" value="NZ_JPRJ01000001.1"/>
</dbReference>
<evidence type="ECO:0000313" key="2">
    <source>
        <dbReference type="Proteomes" id="UP000028709"/>
    </source>
</evidence>
<dbReference type="AlphaFoldDB" id="A0A086BMS7"/>
<name>A0A086BMS7_9FLAO</name>
<dbReference type="eggNOG" id="ENOG5034125">
    <property type="taxonomic scope" value="Bacteria"/>
</dbReference>
<sequence length="147" mass="17619">MNFDFKDIHIGECIKKRIEEIDISIVRICKFLNTSEDEVYKVLGQKELPTELLLKYSKLLEYDFFRIYTQHLIIFAPLGNAQFNTVDSKQKFVLPQFRKNIYTKELIDFILELINTGQKTKLQIIEEYRIPRTTLYKWISRYNGNLN</sequence>
<organism evidence="1 2">
    <name type="scientific">Chryseobacterium piperi</name>
    <dbReference type="NCBI Taxonomy" id="558152"/>
    <lineage>
        <taxon>Bacteria</taxon>
        <taxon>Pseudomonadati</taxon>
        <taxon>Bacteroidota</taxon>
        <taxon>Flavobacteriia</taxon>
        <taxon>Flavobacteriales</taxon>
        <taxon>Weeksellaceae</taxon>
        <taxon>Chryseobacterium group</taxon>
        <taxon>Chryseobacterium</taxon>
    </lineage>
</organism>
<keyword evidence="2" id="KW-1185">Reference proteome</keyword>
<accession>A0A086BMS7</accession>
<protein>
    <submittedName>
        <fullName evidence="1">Transposase</fullName>
    </submittedName>
</protein>
<dbReference type="InterPro" id="IPR009057">
    <property type="entry name" value="Homeodomain-like_sf"/>
</dbReference>
<dbReference type="KEGG" id="cpip:CJF12_12590"/>
<comment type="caution">
    <text evidence="1">The sequence shown here is derived from an EMBL/GenBank/DDBJ whole genome shotgun (WGS) entry which is preliminary data.</text>
</comment>